<reference evidence="1 2" key="1">
    <citation type="journal article" date="2013" name="Proc. Natl. Acad. Sci. U.S.A.">
        <title>The king cobra genome reveals dynamic gene evolution and adaptation in the snake venom system.</title>
        <authorList>
            <person name="Vonk F.J."/>
            <person name="Casewell N.R."/>
            <person name="Henkel C.V."/>
            <person name="Heimberg A.M."/>
            <person name="Jansen H.J."/>
            <person name="McCleary R.J."/>
            <person name="Kerkkamp H.M."/>
            <person name="Vos R.A."/>
            <person name="Guerreiro I."/>
            <person name="Calvete J.J."/>
            <person name="Wuster W."/>
            <person name="Woods A.E."/>
            <person name="Logan J.M."/>
            <person name="Harrison R.A."/>
            <person name="Castoe T.A."/>
            <person name="de Koning A.P."/>
            <person name="Pollock D.D."/>
            <person name="Yandell M."/>
            <person name="Calderon D."/>
            <person name="Renjifo C."/>
            <person name="Currier R.B."/>
            <person name="Salgado D."/>
            <person name="Pla D."/>
            <person name="Sanz L."/>
            <person name="Hyder A.S."/>
            <person name="Ribeiro J.M."/>
            <person name="Arntzen J.W."/>
            <person name="van den Thillart G.E."/>
            <person name="Boetzer M."/>
            <person name="Pirovano W."/>
            <person name="Dirks R.P."/>
            <person name="Spaink H.P."/>
            <person name="Duboule D."/>
            <person name="McGlinn E."/>
            <person name="Kini R.M."/>
            <person name="Richardson M.K."/>
        </authorList>
    </citation>
    <scope>NUCLEOTIDE SEQUENCE</scope>
    <source>
        <tissue evidence="1">Blood</tissue>
    </source>
</reference>
<keyword evidence="2" id="KW-1185">Reference proteome</keyword>
<evidence type="ECO:0000313" key="1">
    <source>
        <dbReference type="EMBL" id="ETE56177.1"/>
    </source>
</evidence>
<dbReference type="Proteomes" id="UP000018936">
    <property type="component" value="Unassembled WGS sequence"/>
</dbReference>
<sequence>MYSARGDYVRAAEKLRRDIYTSEEHNERLLRMFNVRIMR</sequence>
<comment type="caution">
    <text evidence="1">The sequence shown here is derived from an EMBL/GenBank/DDBJ whole genome shotgun (WGS) entry which is preliminary data.</text>
</comment>
<dbReference type="OrthoDB" id="5841748at2759"/>
<feature type="non-terminal residue" evidence="1">
    <location>
        <position position="39"/>
    </location>
</feature>
<dbReference type="InterPro" id="IPR036757">
    <property type="entry name" value="TFR-like_dimer_dom_sf"/>
</dbReference>
<accession>V8N3P7</accession>
<feature type="non-terminal residue" evidence="1">
    <location>
        <position position="1"/>
    </location>
</feature>
<protein>
    <submittedName>
        <fullName evidence="1">Uncharacterized protein</fullName>
    </submittedName>
</protein>
<dbReference type="AlphaFoldDB" id="V8N3P7"/>
<evidence type="ECO:0000313" key="2">
    <source>
        <dbReference type="Proteomes" id="UP000018936"/>
    </source>
</evidence>
<dbReference type="EMBL" id="AZIM01036659">
    <property type="protein sequence ID" value="ETE56177.1"/>
    <property type="molecule type" value="Genomic_DNA"/>
</dbReference>
<dbReference type="SUPFAM" id="SSF47672">
    <property type="entry name" value="Transferrin receptor-like dimerisation domain"/>
    <property type="match status" value="1"/>
</dbReference>
<name>V8N3P7_OPHHA</name>
<organism evidence="1 2">
    <name type="scientific">Ophiophagus hannah</name>
    <name type="common">King cobra</name>
    <name type="synonym">Naja hannah</name>
    <dbReference type="NCBI Taxonomy" id="8665"/>
    <lineage>
        <taxon>Eukaryota</taxon>
        <taxon>Metazoa</taxon>
        <taxon>Chordata</taxon>
        <taxon>Craniata</taxon>
        <taxon>Vertebrata</taxon>
        <taxon>Euteleostomi</taxon>
        <taxon>Lepidosauria</taxon>
        <taxon>Squamata</taxon>
        <taxon>Bifurcata</taxon>
        <taxon>Unidentata</taxon>
        <taxon>Episquamata</taxon>
        <taxon>Toxicofera</taxon>
        <taxon>Serpentes</taxon>
        <taxon>Colubroidea</taxon>
        <taxon>Elapidae</taxon>
        <taxon>Elapinae</taxon>
        <taxon>Ophiophagus</taxon>
    </lineage>
</organism>
<proteinExistence type="predicted"/>
<gene>
    <name evidence="1" type="ORF">L345_18112</name>
</gene>